<dbReference type="CDD" id="cd00603">
    <property type="entry name" value="IPT_PCSR"/>
    <property type="match status" value="4"/>
</dbReference>
<dbReference type="SUPFAM" id="SSF81296">
    <property type="entry name" value="E set domains"/>
    <property type="match status" value="6"/>
</dbReference>
<evidence type="ECO:0000259" key="4">
    <source>
        <dbReference type="SMART" id="SM00429"/>
    </source>
</evidence>
<comment type="caution">
    <text evidence="5">The sequence shown here is derived from an EMBL/GenBank/DDBJ whole genome shotgun (WGS) entry which is preliminary data.</text>
</comment>
<accession>A0ABQ8U7S4</accession>
<proteinExistence type="predicted"/>
<evidence type="ECO:0000256" key="3">
    <source>
        <dbReference type="SAM" id="Phobius"/>
    </source>
</evidence>
<evidence type="ECO:0000256" key="2">
    <source>
        <dbReference type="SAM" id="MobiDB-lite"/>
    </source>
</evidence>
<keyword evidence="6" id="KW-1185">Reference proteome</keyword>
<gene>
    <name evidence="5" type="ORF">PAPYR_9707</name>
</gene>
<dbReference type="Gene3D" id="2.60.40.10">
    <property type="entry name" value="Immunoglobulins"/>
    <property type="match status" value="6"/>
</dbReference>
<dbReference type="InterPro" id="IPR002909">
    <property type="entry name" value="IPT_dom"/>
</dbReference>
<dbReference type="Pfam" id="PF01833">
    <property type="entry name" value="TIG"/>
    <property type="match status" value="6"/>
</dbReference>
<feature type="transmembrane region" description="Helical" evidence="3">
    <location>
        <begin position="656"/>
        <end position="679"/>
    </location>
</feature>
<dbReference type="InterPro" id="IPR013783">
    <property type="entry name" value="Ig-like_fold"/>
</dbReference>
<evidence type="ECO:0000313" key="6">
    <source>
        <dbReference type="Proteomes" id="UP001141327"/>
    </source>
</evidence>
<organism evidence="5 6">
    <name type="scientific">Paratrimastix pyriformis</name>
    <dbReference type="NCBI Taxonomy" id="342808"/>
    <lineage>
        <taxon>Eukaryota</taxon>
        <taxon>Metamonada</taxon>
        <taxon>Preaxostyla</taxon>
        <taxon>Paratrimastigidae</taxon>
        <taxon>Paratrimastix</taxon>
    </lineage>
</organism>
<dbReference type="EMBL" id="JAPMOS010000110">
    <property type="protein sequence ID" value="KAJ4455369.1"/>
    <property type="molecule type" value="Genomic_DNA"/>
</dbReference>
<keyword evidence="3" id="KW-0812">Transmembrane</keyword>
<keyword evidence="3" id="KW-1133">Transmembrane helix</keyword>
<reference evidence="5" key="1">
    <citation type="journal article" date="2022" name="bioRxiv">
        <title>Genomics of Preaxostyla Flagellates Illuminates Evolutionary Transitions and the Path Towards Mitochondrial Loss.</title>
        <authorList>
            <person name="Novak L.V.F."/>
            <person name="Treitli S.C."/>
            <person name="Pyrih J."/>
            <person name="Halakuc P."/>
            <person name="Pipaliya S.V."/>
            <person name="Vacek V."/>
            <person name="Brzon O."/>
            <person name="Soukal P."/>
            <person name="Eme L."/>
            <person name="Dacks J.B."/>
            <person name="Karnkowska A."/>
            <person name="Elias M."/>
            <person name="Hampl V."/>
        </authorList>
    </citation>
    <scope>NUCLEOTIDE SEQUENCE</scope>
    <source>
        <strain evidence="5">RCP-MX</strain>
    </source>
</reference>
<feature type="domain" description="IPT/TIG" evidence="4">
    <location>
        <begin position="542"/>
        <end position="640"/>
    </location>
</feature>
<dbReference type="PANTHER" id="PTHR46769">
    <property type="entry name" value="POLYCYSTIC KIDNEY AND HEPATIC DISEASE 1 (AUTOSOMAL RECESSIVE)-LIKE 1"/>
    <property type="match status" value="1"/>
</dbReference>
<dbReference type="SMART" id="SM00429">
    <property type="entry name" value="IPT"/>
    <property type="match status" value="5"/>
</dbReference>
<sequence length="705" mass="69269">MCGQRFDSPTVQVAGQACPLVLANSSCVACRSAGGLAGGSYVAVTLTNSNGLANTQNNLLWYQGAVTISSITPRTALQAGGTTASLTLTGTGFATGATCPTVTVGGQPCVVTACPSATSLACTLAVGPAGAANGPAAVVVTNPSPDVAICTQEGGFTFYGPAPTLTGLSPNVGPLAGGQTVRLQGTGLRVDAATGARPTVLVGGRPCTGVVADPAGSTDATGLTCTLPAGATLGSVNVVVTNWDQTAATLARGYAYQGATPTVSFRSPASGPATGGTALTLVGTDFRAGVTVTVAGSPCTLTASNGTVLRCTAPAGLAGSTAAVVVANSDGTSAAAPDFAYYAVGLSPVISRVSPSSTSQSNSVGLSVTGANFRAGLTLTVGGLICPNPIVTASRIRCTLPAPGPSRYGSVVVVVVNTDGTTCKLANGFTITGKAPVVKGVSPTKFSLKSAAANDRTTVTLTVTGEGFQTGAVVTLGNQTCDSPVVESTGTSLTCTLSIAGLVTAGPAAVVVTNADGLTSANPSSNDTAAASVPTFYFQGDAPTLSALTPARGPCNLGTPIVLQGANFRAGVTVWVGGVSCLNTSLLSSDSLACLVPPAASTVAAQLAESASVDAGVAVDVVVRNDDLTEATTSQAFVYTAALYPGGATLSAAATALIAVGVSFFALLLCGLLAVFLVWRLGSASSPRNEHEHEEEPTTTTEQQI</sequence>
<feature type="domain" description="IPT/TIG" evidence="4">
    <location>
        <begin position="65"/>
        <end position="159"/>
    </location>
</feature>
<feature type="region of interest" description="Disordered" evidence="2">
    <location>
        <begin position="686"/>
        <end position="705"/>
    </location>
</feature>
<dbReference type="InterPro" id="IPR052387">
    <property type="entry name" value="Fibrocystin"/>
</dbReference>
<dbReference type="PANTHER" id="PTHR46769:SF2">
    <property type="entry name" value="FIBROCYSTIN-L ISOFORM 2 PRECURSOR-RELATED"/>
    <property type="match status" value="1"/>
</dbReference>
<name>A0ABQ8U7S4_9EUKA</name>
<evidence type="ECO:0000313" key="5">
    <source>
        <dbReference type="EMBL" id="KAJ4455369.1"/>
    </source>
</evidence>
<evidence type="ECO:0000256" key="1">
    <source>
        <dbReference type="ARBA" id="ARBA00022729"/>
    </source>
</evidence>
<protein>
    <submittedName>
        <fullName evidence="5">Cell shape-determining protein</fullName>
    </submittedName>
</protein>
<dbReference type="Proteomes" id="UP001141327">
    <property type="component" value="Unassembled WGS sequence"/>
</dbReference>
<dbReference type="PROSITE" id="PS51257">
    <property type="entry name" value="PROKAR_LIPOPROTEIN"/>
    <property type="match status" value="1"/>
</dbReference>
<feature type="domain" description="IPT/TIG" evidence="4">
    <location>
        <begin position="260"/>
        <end position="342"/>
    </location>
</feature>
<keyword evidence="3" id="KW-0472">Membrane</keyword>
<feature type="domain" description="IPT/TIG" evidence="4">
    <location>
        <begin position="162"/>
        <end position="257"/>
    </location>
</feature>
<keyword evidence="1" id="KW-0732">Signal</keyword>
<dbReference type="InterPro" id="IPR014756">
    <property type="entry name" value="Ig_E-set"/>
</dbReference>
<feature type="domain" description="IPT/TIG" evidence="4">
    <location>
        <begin position="347"/>
        <end position="432"/>
    </location>
</feature>